<accession>A0A0F9RYZ4</accession>
<protein>
    <submittedName>
        <fullName evidence="1">Uncharacterized protein</fullName>
    </submittedName>
</protein>
<dbReference type="EMBL" id="LAZR01000898">
    <property type="protein sequence ID" value="KKN55157.1"/>
    <property type="molecule type" value="Genomic_DNA"/>
</dbReference>
<organism evidence="1">
    <name type="scientific">marine sediment metagenome</name>
    <dbReference type="NCBI Taxonomy" id="412755"/>
    <lineage>
        <taxon>unclassified sequences</taxon>
        <taxon>metagenomes</taxon>
        <taxon>ecological metagenomes</taxon>
    </lineage>
</organism>
<gene>
    <name evidence="1" type="ORF">LCGC14_0585290</name>
</gene>
<dbReference type="AlphaFoldDB" id="A0A0F9RYZ4"/>
<proteinExistence type="predicted"/>
<evidence type="ECO:0000313" key="1">
    <source>
        <dbReference type="EMBL" id="KKN55157.1"/>
    </source>
</evidence>
<sequence length="92" mass="10920">MATLFEKRRDALIQDGFTLAEARWAAERKIRLGDRTVQVVRRARRNFVRDHMRIFGSTRRQAIREAHRVLSDRNRRQGLVGSEINNIFREIS</sequence>
<name>A0A0F9RYZ4_9ZZZZ</name>
<comment type="caution">
    <text evidence="1">The sequence shown here is derived from an EMBL/GenBank/DDBJ whole genome shotgun (WGS) entry which is preliminary data.</text>
</comment>
<reference evidence="1" key="1">
    <citation type="journal article" date="2015" name="Nature">
        <title>Complex archaea that bridge the gap between prokaryotes and eukaryotes.</title>
        <authorList>
            <person name="Spang A."/>
            <person name="Saw J.H."/>
            <person name="Jorgensen S.L."/>
            <person name="Zaremba-Niedzwiedzka K."/>
            <person name="Martijn J."/>
            <person name="Lind A.E."/>
            <person name="van Eijk R."/>
            <person name="Schleper C."/>
            <person name="Guy L."/>
            <person name="Ettema T.J."/>
        </authorList>
    </citation>
    <scope>NUCLEOTIDE SEQUENCE</scope>
</reference>